<dbReference type="GO" id="GO:0009236">
    <property type="term" value="P:cobalamin biosynthetic process"/>
    <property type="evidence" value="ECO:0007669"/>
    <property type="project" value="UniProtKB-UniRule"/>
</dbReference>
<dbReference type="InterPro" id="IPR033949">
    <property type="entry name" value="CobQ_GATase1"/>
</dbReference>
<dbReference type="Gene3D" id="3.40.50.300">
    <property type="entry name" value="P-loop containing nucleotide triphosphate hydrolases"/>
    <property type="match status" value="1"/>
</dbReference>
<dbReference type="GO" id="GO:0003824">
    <property type="term" value="F:catalytic activity"/>
    <property type="evidence" value="ECO:0007669"/>
    <property type="project" value="InterPro"/>
</dbReference>
<feature type="active site" evidence="4">
    <location>
        <position position="435"/>
    </location>
</feature>
<comment type="function">
    <text evidence="4">Catalyzes amidations at positions B, D, E, and G on adenosylcobyrinic A,C-diamide. NH(2) groups are provided by glutamine, and one molecule of ATP is hydrogenolyzed for each amidation.</text>
</comment>
<evidence type="ECO:0000256" key="2">
    <source>
        <dbReference type="ARBA" id="ARBA00022573"/>
    </source>
</evidence>
<evidence type="ECO:0000259" key="6">
    <source>
        <dbReference type="Pfam" id="PF07685"/>
    </source>
</evidence>
<organism evidence="7 8">
    <name type="scientific">Sutcliffiella horikoshii</name>
    <dbReference type="NCBI Taxonomy" id="79883"/>
    <lineage>
        <taxon>Bacteria</taxon>
        <taxon>Bacillati</taxon>
        <taxon>Bacillota</taxon>
        <taxon>Bacilli</taxon>
        <taxon>Bacillales</taxon>
        <taxon>Bacillaceae</taxon>
        <taxon>Sutcliffiella</taxon>
    </lineage>
</organism>
<evidence type="ECO:0000259" key="5">
    <source>
        <dbReference type="Pfam" id="PF01656"/>
    </source>
</evidence>
<name>A0A5D4TG81_9BACI</name>
<protein>
    <recommendedName>
        <fullName evidence="4">Cobyric acid synthase</fullName>
    </recommendedName>
</protein>
<keyword evidence="2 4" id="KW-0169">Cobalamin biosynthesis</keyword>
<dbReference type="SUPFAM" id="SSF52317">
    <property type="entry name" value="Class I glutamine amidotransferase-like"/>
    <property type="match status" value="1"/>
</dbReference>
<dbReference type="NCBIfam" id="TIGR00313">
    <property type="entry name" value="cobQ"/>
    <property type="match status" value="1"/>
</dbReference>
<evidence type="ECO:0000256" key="4">
    <source>
        <dbReference type="HAMAP-Rule" id="MF_00028"/>
    </source>
</evidence>
<dbReference type="UniPathway" id="UPA00148"/>
<dbReference type="AlphaFoldDB" id="A0A5D4TG81"/>
<comment type="caution">
    <text evidence="7">The sequence shown here is derived from an EMBL/GenBank/DDBJ whole genome shotgun (WGS) entry which is preliminary data.</text>
</comment>
<dbReference type="Proteomes" id="UP000324517">
    <property type="component" value="Unassembled WGS sequence"/>
</dbReference>
<dbReference type="InterPro" id="IPR029062">
    <property type="entry name" value="Class_I_gatase-like"/>
</dbReference>
<dbReference type="SUPFAM" id="SSF52540">
    <property type="entry name" value="P-loop containing nucleoside triphosphate hydrolases"/>
    <property type="match status" value="1"/>
</dbReference>
<dbReference type="PROSITE" id="PS51274">
    <property type="entry name" value="GATASE_COBBQ"/>
    <property type="match status" value="1"/>
</dbReference>
<dbReference type="InterPro" id="IPR004459">
    <property type="entry name" value="CobQ_synth"/>
</dbReference>
<dbReference type="HAMAP" id="MF_00028">
    <property type="entry name" value="CobQ"/>
    <property type="match status" value="1"/>
</dbReference>
<dbReference type="PANTHER" id="PTHR21343">
    <property type="entry name" value="DETHIOBIOTIN SYNTHETASE"/>
    <property type="match status" value="1"/>
</dbReference>
<evidence type="ECO:0000313" key="7">
    <source>
        <dbReference type="EMBL" id="TYS73136.1"/>
    </source>
</evidence>
<dbReference type="PANTHER" id="PTHR21343:SF1">
    <property type="entry name" value="COBYRIC ACID SYNTHASE"/>
    <property type="match status" value="1"/>
</dbReference>
<feature type="domain" description="CobQ/CobB/MinD/ParA nucleotide binding" evidence="5">
    <location>
        <begin position="7"/>
        <end position="233"/>
    </location>
</feature>
<dbReference type="CDD" id="cd01750">
    <property type="entry name" value="GATase1_CobQ"/>
    <property type="match status" value="1"/>
</dbReference>
<accession>A0A5D4TG81</accession>
<evidence type="ECO:0000313" key="8">
    <source>
        <dbReference type="Proteomes" id="UP000324517"/>
    </source>
</evidence>
<dbReference type="Pfam" id="PF07685">
    <property type="entry name" value="GATase_3"/>
    <property type="match status" value="1"/>
</dbReference>
<dbReference type="OrthoDB" id="9808302at2"/>
<proteinExistence type="inferred from homology"/>
<dbReference type="InterPro" id="IPR002586">
    <property type="entry name" value="CobQ/CobB/MinD/ParA_Nub-bd_dom"/>
</dbReference>
<comment type="similarity">
    <text evidence="4">Belongs to the CobB/CobQ family. CobQ subfamily.</text>
</comment>
<dbReference type="GO" id="GO:0015420">
    <property type="term" value="F:ABC-type vitamin B12 transporter activity"/>
    <property type="evidence" value="ECO:0007669"/>
    <property type="project" value="UniProtKB-UniRule"/>
</dbReference>
<keyword evidence="3 4" id="KW-0315">Glutamine amidotransferase</keyword>
<comment type="pathway">
    <text evidence="1 4">Cofactor biosynthesis; adenosylcobalamin biosynthesis.</text>
</comment>
<dbReference type="Pfam" id="PF01656">
    <property type="entry name" value="CbiA"/>
    <property type="match status" value="1"/>
</dbReference>
<dbReference type="CDD" id="cd05389">
    <property type="entry name" value="CobQ_N"/>
    <property type="match status" value="1"/>
</dbReference>
<dbReference type="NCBIfam" id="NF001989">
    <property type="entry name" value="PRK00784.1"/>
    <property type="match status" value="1"/>
</dbReference>
<dbReference type="InterPro" id="IPR011698">
    <property type="entry name" value="GATase_3"/>
</dbReference>
<dbReference type="EMBL" id="VTET01000003">
    <property type="protein sequence ID" value="TYS73136.1"/>
    <property type="molecule type" value="Genomic_DNA"/>
</dbReference>
<dbReference type="InterPro" id="IPR047045">
    <property type="entry name" value="CobQ_N"/>
</dbReference>
<dbReference type="InterPro" id="IPR027417">
    <property type="entry name" value="P-loop_NTPase"/>
</dbReference>
<feature type="domain" description="CobB/CobQ-like glutamine amidotransferase" evidence="6">
    <location>
        <begin position="257"/>
        <end position="443"/>
    </location>
</feature>
<evidence type="ECO:0000256" key="1">
    <source>
        <dbReference type="ARBA" id="ARBA00004953"/>
    </source>
</evidence>
<reference evidence="7 8" key="1">
    <citation type="submission" date="2019-08" db="EMBL/GenBank/DDBJ databases">
        <title>Bacillus genomes from the desert of Cuatro Cienegas, Coahuila.</title>
        <authorList>
            <person name="Olmedo-Alvarez G."/>
        </authorList>
    </citation>
    <scope>NUCLEOTIDE SEQUENCE [LARGE SCALE GENOMIC DNA]</scope>
    <source>
        <strain evidence="7 8">CH98b_3T</strain>
    </source>
</reference>
<sequence>MFKGTPLMIQGTHSDAGKSALVTALCRIFSREGYKTAPFKSQNMALNSYITKDGKEIGRAQGVQAEAAGVVATTDMNPILIKPTGDYQSQIVVHGKPFQNMKAGTYRHEFYEKGLQVIAESYFRLQKEHEIILIEGAGSPAEVNLNDRELVNMRIARLTDSPVILVGDIEKGGVFASLVGTLQLLEEEDRKRVIGVVINKFRGDVTLLEPGLKWFEAYTGMPVLGVIPYVTGLHIEAEDSVVLDSFSKDKDDTKDLDIAVIRFPYISNFTDMDPLFSEEDCHVRYVQKAEELGKPDLVILPGSKNTLGDLQFLHESGLGNLIQSLADQRTQLIGICGGYQMLGEEVVDEYEVESSLKVISGLHLIPMKTHLTKEKKTVLSEGMVEVEGKHLSLKGYEIHMGVTTVHEREDIMHFVVLADRTDGVQMENIIGTYFHGLFHNDRFREGLLNTLRRKKGLSPITNRSSFERKREESFDRLADVVSRHLAMEKIKEKMVEFQRLNKKKVGEAIGESVCNKSHQPDARCEDAGICKLLD</sequence>
<dbReference type="Gene3D" id="3.40.50.880">
    <property type="match status" value="1"/>
</dbReference>
<dbReference type="RefSeq" id="WP_148979018.1">
    <property type="nucleotide sequence ID" value="NZ_JBNILM010000002.1"/>
</dbReference>
<feature type="active site" description="Nucleophile" evidence="4">
    <location>
        <position position="336"/>
    </location>
</feature>
<gene>
    <name evidence="4" type="primary">cobQ</name>
    <name evidence="7" type="ORF">FZC75_08780</name>
</gene>
<evidence type="ECO:0000256" key="3">
    <source>
        <dbReference type="ARBA" id="ARBA00022962"/>
    </source>
</evidence>